<evidence type="ECO:0000259" key="16">
    <source>
        <dbReference type="PROSITE" id="PS50894"/>
    </source>
</evidence>
<comment type="function">
    <text evidence="8">Involved in the transmission of sensory signals from the chemoreceptors to the flagellar motors. CheA is autophosphorylated; it can transfer its phosphate group to either CheB or CheY.</text>
</comment>
<feature type="domain" description="Histidine kinase" evidence="13">
    <location>
        <begin position="331"/>
        <end position="470"/>
    </location>
</feature>
<dbReference type="PROSITE" id="PS50109">
    <property type="entry name" value="HIS_KIN"/>
    <property type="match status" value="1"/>
</dbReference>
<keyword evidence="7" id="KW-0902">Two-component regulatory system</keyword>
<dbReference type="EMBL" id="JANTHZ010000002">
    <property type="protein sequence ID" value="MCS0494874.1"/>
    <property type="molecule type" value="Genomic_DNA"/>
</dbReference>
<evidence type="ECO:0000259" key="13">
    <source>
        <dbReference type="PROSITE" id="PS50109"/>
    </source>
</evidence>
<reference evidence="17" key="1">
    <citation type="submission" date="2022-08" db="EMBL/GenBank/DDBJ databases">
        <authorList>
            <person name="Li F."/>
        </authorList>
    </citation>
    <scope>NUCLEOTIDE SEQUENCE</scope>
    <source>
        <strain evidence="17">MQZ15Z-1</strain>
    </source>
</reference>
<dbReference type="PANTHER" id="PTHR43395">
    <property type="entry name" value="SENSOR HISTIDINE KINASE CHEA"/>
    <property type="match status" value="1"/>
</dbReference>
<dbReference type="InterPro" id="IPR004358">
    <property type="entry name" value="Sig_transdc_His_kin-like_C"/>
</dbReference>
<dbReference type="InterPro" id="IPR002545">
    <property type="entry name" value="CheW-lke_dom"/>
</dbReference>
<dbReference type="Pfam" id="PF01584">
    <property type="entry name" value="CheW"/>
    <property type="match status" value="1"/>
</dbReference>
<proteinExistence type="predicted"/>
<dbReference type="InterPro" id="IPR011006">
    <property type="entry name" value="CheY-like_superfamily"/>
</dbReference>
<feature type="modified residue" description="Phosphohistidine" evidence="9">
    <location>
        <position position="54"/>
    </location>
</feature>
<name>A0A9X2T4Y3_9HYPH</name>
<evidence type="ECO:0000256" key="12">
    <source>
        <dbReference type="SAM" id="MobiDB-lite"/>
    </source>
</evidence>
<keyword evidence="5" id="KW-0808">Transferase</keyword>
<dbReference type="InterPro" id="IPR036890">
    <property type="entry name" value="HATPase_C_sf"/>
</dbReference>
<dbReference type="Gene3D" id="1.20.120.160">
    <property type="entry name" value="HPT domain"/>
    <property type="match status" value="1"/>
</dbReference>
<dbReference type="Pfam" id="PF02518">
    <property type="entry name" value="HATPase_c"/>
    <property type="match status" value="1"/>
</dbReference>
<dbReference type="GO" id="GO:0006935">
    <property type="term" value="P:chemotaxis"/>
    <property type="evidence" value="ECO:0007669"/>
    <property type="project" value="InterPro"/>
</dbReference>
<evidence type="ECO:0000259" key="15">
    <source>
        <dbReference type="PROSITE" id="PS50851"/>
    </source>
</evidence>
<keyword evidence="11" id="KW-0175">Coiled coil</keyword>
<dbReference type="SUPFAM" id="SSF50341">
    <property type="entry name" value="CheW-like"/>
    <property type="match status" value="1"/>
</dbReference>
<dbReference type="PROSITE" id="PS50851">
    <property type="entry name" value="CHEW"/>
    <property type="match status" value="1"/>
</dbReference>
<dbReference type="SUPFAM" id="SSF47226">
    <property type="entry name" value="Histidine-containing phosphotransfer domain, HPT domain"/>
    <property type="match status" value="1"/>
</dbReference>
<dbReference type="SMART" id="SM00387">
    <property type="entry name" value="HATPase_c"/>
    <property type="match status" value="1"/>
</dbReference>
<evidence type="ECO:0000256" key="7">
    <source>
        <dbReference type="ARBA" id="ARBA00023012"/>
    </source>
</evidence>
<dbReference type="Gene3D" id="3.30.565.10">
    <property type="entry name" value="Histidine kinase-like ATPase, C-terminal domain"/>
    <property type="match status" value="1"/>
</dbReference>
<feature type="coiled-coil region" evidence="11">
    <location>
        <begin position="205"/>
        <end position="232"/>
    </location>
</feature>
<evidence type="ECO:0000256" key="4">
    <source>
        <dbReference type="ARBA" id="ARBA00022553"/>
    </source>
</evidence>
<organism evidence="17 18">
    <name type="scientific">Ancylobacter mangrovi</name>
    <dbReference type="NCBI Taxonomy" id="2972472"/>
    <lineage>
        <taxon>Bacteria</taxon>
        <taxon>Pseudomonadati</taxon>
        <taxon>Pseudomonadota</taxon>
        <taxon>Alphaproteobacteria</taxon>
        <taxon>Hyphomicrobiales</taxon>
        <taxon>Xanthobacteraceae</taxon>
        <taxon>Ancylobacter</taxon>
    </lineage>
</organism>
<feature type="domain" description="CheW-like" evidence="15">
    <location>
        <begin position="472"/>
        <end position="607"/>
    </location>
</feature>
<feature type="compositionally biased region" description="Low complexity" evidence="12">
    <location>
        <begin position="119"/>
        <end position="181"/>
    </location>
</feature>
<evidence type="ECO:0000256" key="10">
    <source>
        <dbReference type="PROSITE-ProRule" id="PRU00169"/>
    </source>
</evidence>
<dbReference type="Pfam" id="PF01627">
    <property type="entry name" value="Hpt"/>
    <property type="match status" value="1"/>
</dbReference>
<accession>A0A9X2T4Y3</accession>
<evidence type="ECO:0000259" key="14">
    <source>
        <dbReference type="PROSITE" id="PS50110"/>
    </source>
</evidence>
<dbReference type="InterPro" id="IPR001789">
    <property type="entry name" value="Sig_transdc_resp-reg_receiver"/>
</dbReference>
<sequence length="744" mass="79811">MNDRQAALRDRLLAAFRTEAGEHLHGMDGLLREWPAPPEQPGPAIIEQLFKIVHTLKGAARSVARQDIEGQCQKLETTLSTALREGAPTDGMQLRRAVERLRRAISAETRQSPAPAPQPQTATPTAATPTAATPPGTAPEGTSAAPPADPAPASQAVTPQASAPAAPAPVATSPAPSTAAPATTRANIAALDALLHGVGELLTHRQSLDQQLDALEDTLEQLTLRRHLLRTAGPASLSPEQLDHDLRLMEGRLRQMHRAMAADRRRFDGSLSALGEQARELRLSPAWSVVEGLGAMLEDIAAEQGKQANVDIAGFNEVLDRRILDAIKDPLVHLARNAIDHGVEPVAERRAAGKPETAQIALRLSRHDERRIAIEISDDGRGIDMDRLRESAARLRIETAEDLAAMPEDRLMALAFRAGLSTATVVTTLSGHGLGLAIVRDRVEALGGHVELVSMPGKGATVRMLVPTSVDTFRGLVVEAGGHPFLLPMENVLGVVRHGEESMPAGSLGRTLRWRGEVLPAAALSDVLALPGHVGEPVVRTSAVILQAGEQRGALLVDVLGSEQSLLLKPLPAPLVRVRHVLAVAVADEGDLLPVLRAADLLRALALDHGARPARPAPVRRERRKLLVVDDSVTTRLMEQSLFEAAGYEVHLASDGVEALALLRQVDIDMIISDVDMPNLDGFELTRQIRREAALARKPIVLVTALESREDKEEGLRAGANAYVAKSAFDQTHLLEIVQRLTLH</sequence>
<dbReference type="PRINTS" id="PR00344">
    <property type="entry name" value="BCTRLSENSOR"/>
</dbReference>
<feature type="domain" description="HPt" evidence="16">
    <location>
        <begin position="5"/>
        <end position="115"/>
    </location>
</feature>
<dbReference type="SUPFAM" id="SSF55874">
    <property type="entry name" value="ATPase domain of HSP90 chaperone/DNA topoisomerase II/histidine kinase"/>
    <property type="match status" value="1"/>
</dbReference>
<protein>
    <recommendedName>
        <fullName evidence="3">Chemotaxis protein CheA</fullName>
        <ecNumber evidence="2">2.7.13.3</ecNumber>
    </recommendedName>
</protein>
<dbReference type="SUPFAM" id="SSF52172">
    <property type="entry name" value="CheY-like"/>
    <property type="match status" value="1"/>
</dbReference>
<dbReference type="PANTHER" id="PTHR43395:SF1">
    <property type="entry name" value="CHEMOTAXIS PROTEIN CHEA"/>
    <property type="match status" value="1"/>
</dbReference>
<evidence type="ECO:0000256" key="5">
    <source>
        <dbReference type="ARBA" id="ARBA00022679"/>
    </source>
</evidence>
<dbReference type="Gene3D" id="3.40.50.2300">
    <property type="match status" value="1"/>
</dbReference>
<dbReference type="GO" id="GO:0000155">
    <property type="term" value="F:phosphorelay sensor kinase activity"/>
    <property type="evidence" value="ECO:0007669"/>
    <property type="project" value="UniProtKB-ARBA"/>
</dbReference>
<dbReference type="InterPro" id="IPR036641">
    <property type="entry name" value="HPT_dom_sf"/>
</dbReference>
<evidence type="ECO:0000256" key="3">
    <source>
        <dbReference type="ARBA" id="ARBA00021495"/>
    </source>
</evidence>
<dbReference type="SMART" id="SM00073">
    <property type="entry name" value="HPT"/>
    <property type="match status" value="1"/>
</dbReference>
<keyword evidence="6" id="KW-0418">Kinase</keyword>
<evidence type="ECO:0000256" key="8">
    <source>
        <dbReference type="ARBA" id="ARBA00035100"/>
    </source>
</evidence>
<evidence type="ECO:0000256" key="1">
    <source>
        <dbReference type="ARBA" id="ARBA00000085"/>
    </source>
</evidence>
<dbReference type="Gene3D" id="2.30.30.40">
    <property type="entry name" value="SH3 Domains"/>
    <property type="match status" value="1"/>
</dbReference>
<dbReference type="InterPro" id="IPR005467">
    <property type="entry name" value="His_kinase_dom"/>
</dbReference>
<evidence type="ECO:0000313" key="17">
    <source>
        <dbReference type="EMBL" id="MCS0494874.1"/>
    </source>
</evidence>
<feature type="modified residue" description="4-aspartylphosphate" evidence="10">
    <location>
        <position position="674"/>
    </location>
</feature>
<evidence type="ECO:0000313" key="18">
    <source>
        <dbReference type="Proteomes" id="UP001151088"/>
    </source>
</evidence>
<evidence type="ECO:0000256" key="11">
    <source>
        <dbReference type="SAM" id="Coils"/>
    </source>
</evidence>
<dbReference type="PROSITE" id="PS50894">
    <property type="entry name" value="HPT"/>
    <property type="match status" value="1"/>
</dbReference>
<evidence type="ECO:0000256" key="6">
    <source>
        <dbReference type="ARBA" id="ARBA00022777"/>
    </source>
</evidence>
<comment type="caution">
    <text evidence="17">The sequence shown here is derived from an EMBL/GenBank/DDBJ whole genome shotgun (WGS) entry which is preliminary data.</text>
</comment>
<dbReference type="InterPro" id="IPR003594">
    <property type="entry name" value="HATPase_dom"/>
</dbReference>
<keyword evidence="4 10" id="KW-0597">Phosphoprotein</keyword>
<dbReference type="Proteomes" id="UP001151088">
    <property type="component" value="Unassembled WGS sequence"/>
</dbReference>
<dbReference type="FunFam" id="3.30.565.10:FF:000016">
    <property type="entry name" value="Chemotaxis protein CheA, putative"/>
    <property type="match status" value="1"/>
</dbReference>
<dbReference type="AlphaFoldDB" id="A0A9X2T4Y3"/>
<feature type="region of interest" description="Disordered" evidence="12">
    <location>
        <begin position="107"/>
        <end position="181"/>
    </location>
</feature>
<dbReference type="PROSITE" id="PS50110">
    <property type="entry name" value="RESPONSE_REGULATORY"/>
    <property type="match status" value="1"/>
</dbReference>
<comment type="catalytic activity">
    <reaction evidence="1">
        <text>ATP + protein L-histidine = ADP + protein N-phospho-L-histidine.</text>
        <dbReference type="EC" id="2.7.13.3"/>
    </reaction>
</comment>
<evidence type="ECO:0000256" key="9">
    <source>
        <dbReference type="PROSITE-ProRule" id="PRU00110"/>
    </source>
</evidence>
<keyword evidence="18" id="KW-1185">Reference proteome</keyword>
<dbReference type="EC" id="2.7.13.3" evidence="2"/>
<dbReference type="InterPro" id="IPR051315">
    <property type="entry name" value="Bact_Chemotaxis_CheA"/>
</dbReference>
<evidence type="ECO:0000256" key="2">
    <source>
        <dbReference type="ARBA" id="ARBA00012438"/>
    </source>
</evidence>
<dbReference type="SMART" id="SM00448">
    <property type="entry name" value="REC"/>
    <property type="match status" value="1"/>
</dbReference>
<dbReference type="Pfam" id="PF00072">
    <property type="entry name" value="Response_reg"/>
    <property type="match status" value="1"/>
</dbReference>
<feature type="domain" description="Response regulatory" evidence="14">
    <location>
        <begin position="625"/>
        <end position="741"/>
    </location>
</feature>
<gene>
    <name evidence="17" type="ORF">NVS89_07170</name>
</gene>
<dbReference type="InterPro" id="IPR008207">
    <property type="entry name" value="Sig_transdc_His_kin_Hpt_dom"/>
</dbReference>
<dbReference type="CDD" id="cd00088">
    <property type="entry name" value="HPT"/>
    <property type="match status" value="1"/>
</dbReference>
<dbReference type="InterPro" id="IPR036061">
    <property type="entry name" value="CheW-like_dom_sf"/>
</dbReference>
<dbReference type="SMART" id="SM00260">
    <property type="entry name" value="CheW"/>
    <property type="match status" value="1"/>
</dbReference>
<dbReference type="RefSeq" id="WP_258731914.1">
    <property type="nucleotide sequence ID" value="NZ_JANTHZ010000002.1"/>
</dbReference>